<evidence type="ECO:0000259" key="2">
    <source>
        <dbReference type="Pfam" id="PF02775"/>
    </source>
</evidence>
<keyword evidence="3" id="KW-0670">Pyruvate</keyword>
<proteinExistence type="predicted"/>
<sequence>MNNQPNLTVERSSVELTKEDFVSDQMVKWCPGCGAHAILSSVANVFPKIGYRKENFMFVSGIGCSSRFPYYVNTYGIHGIHGRAAAIASGVKISNPHLSVWVATGDGDSMAIGGNHFIHIIRRNIDVNIMLFNNQIYGLTKGQYSPTTPMGSITKTSPQGTIEHPFNPGELVLGAQGTFFARVIDAVPRLMTEVMFEAAKHDGTSVVEILQNCIIFADKTHDSVTNKEHRDDRTIVLRNGEPMIFGKNKDKGIRLNGTRLEVVNLGENGVTEEDLLVHDAYQQDPGIHLMLAKMSYPHFPVALGVIRSAMYPTYDDMVEEQIAYAKANQKIKTVDDLLNSGETWEIK</sequence>
<organism evidence="3">
    <name type="scientific">Lentimicrobium saccharophilum</name>
    <dbReference type="NCBI Taxonomy" id="1678841"/>
    <lineage>
        <taxon>Bacteria</taxon>
        <taxon>Pseudomonadati</taxon>
        <taxon>Bacteroidota</taxon>
        <taxon>Bacteroidia</taxon>
        <taxon>Bacteroidales</taxon>
        <taxon>Lentimicrobiaceae</taxon>
        <taxon>Lentimicrobium</taxon>
    </lineage>
</organism>
<keyword evidence="4" id="KW-1185">Reference proteome</keyword>
<dbReference type="InterPro" id="IPR011766">
    <property type="entry name" value="TPP_enzyme_TPP-bd"/>
</dbReference>
<evidence type="ECO:0000313" key="4">
    <source>
        <dbReference type="Proteomes" id="UP000053091"/>
    </source>
</evidence>
<dbReference type="PANTHER" id="PTHR48084">
    <property type="entry name" value="2-OXOGLUTARATE OXIDOREDUCTASE SUBUNIT KORB-RELATED"/>
    <property type="match status" value="1"/>
</dbReference>
<evidence type="ECO:0000313" key="3">
    <source>
        <dbReference type="EMBL" id="GAP43666.1"/>
    </source>
</evidence>
<reference evidence="3" key="1">
    <citation type="journal article" date="2015" name="Genome Announc.">
        <title>Draft Genome Sequence of Bacteroidales Strain TBC1, a Novel Isolate from a Methanogenic Wastewater Treatment System.</title>
        <authorList>
            <person name="Tourlousse D.M."/>
            <person name="Matsuura N."/>
            <person name="Sun L."/>
            <person name="Toyonaga M."/>
            <person name="Kuroda K."/>
            <person name="Ohashi A."/>
            <person name="Cruz R."/>
            <person name="Yamaguchi T."/>
            <person name="Sekiguchi Y."/>
        </authorList>
    </citation>
    <scope>NUCLEOTIDE SEQUENCE [LARGE SCALE GENOMIC DNA]</scope>
    <source>
        <strain evidence="3">TBC1</strain>
    </source>
</reference>
<dbReference type="RefSeq" id="WP_062041147.1">
    <property type="nucleotide sequence ID" value="NZ_DF968182.1"/>
</dbReference>
<dbReference type="Proteomes" id="UP000053091">
    <property type="component" value="Unassembled WGS sequence"/>
</dbReference>
<dbReference type="EMBL" id="DF968182">
    <property type="protein sequence ID" value="GAP43666.1"/>
    <property type="molecule type" value="Genomic_DNA"/>
</dbReference>
<dbReference type="InterPro" id="IPR029061">
    <property type="entry name" value="THDP-binding"/>
</dbReference>
<protein>
    <submittedName>
        <fullName evidence="3">Pyruvate:ferredoxin oxidoreductase</fullName>
    </submittedName>
</protein>
<dbReference type="CDD" id="cd03375">
    <property type="entry name" value="TPP_OGFOR"/>
    <property type="match status" value="1"/>
</dbReference>
<dbReference type="OrthoDB" id="9775140at2"/>
<dbReference type="AlphaFoldDB" id="A0A0S7BZH1"/>
<gene>
    <name evidence="3" type="ORF">TBC1_111822</name>
</gene>
<feature type="domain" description="Thiamine pyrophosphate enzyme TPP-binding" evidence="2">
    <location>
        <begin position="62"/>
        <end position="209"/>
    </location>
</feature>
<name>A0A0S7BZH1_9BACT</name>
<dbReference type="GO" id="GO:0030976">
    <property type="term" value="F:thiamine pyrophosphate binding"/>
    <property type="evidence" value="ECO:0007669"/>
    <property type="project" value="InterPro"/>
</dbReference>
<dbReference type="GO" id="GO:0016625">
    <property type="term" value="F:oxidoreductase activity, acting on the aldehyde or oxo group of donors, iron-sulfur protein as acceptor"/>
    <property type="evidence" value="ECO:0007669"/>
    <property type="project" value="UniProtKB-ARBA"/>
</dbReference>
<dbReference type="Gene3D" id="3.40.50.970">
    <property type="match status" value="1"/>
</dbReference>
<accession>A0A0S7BZH1</accession>
<dbReference type="STRING" id="1678841.TBC1_111822"/>
<dbReference type="Pfam" id="PF02775">
    <property type="entry name" value="TPP_enzyme_C"/>
    <property type="match status" value="1"/>
</dbReference>
<evidence type="ECO:0000256" key="1">
    <source>
        <dbReference type="ARBA" id="ARBA00023002"/>
    </source>
</evidence>
<dbReference type="GO" id="GO:0044281">
    <property type="term" value="P:small molecule metabolic process"/>
    <property type="evidence" value="ECO:0007669"/>
    <property type="project" value="UniProtKB-ARBA"/>
</dbReference>
<dbReference type="GO" id="GO:0045333">
    <property type="term" value="P:cellular respiration"/>
    <property type="evidence" value="ECO:0007669"/>
    <property type="project" value="UniProtKB-ARBA"/>
</dbReference>
<dbReference type="PATRIC" id="fig|1678841.3.peg.2028"/>
<dbReference type="SUPFAM" id="SSF52518">
    <property type="entry name" value="Thiamin diphosphate-binding fold (THDP-binding)"/>
    <property type="match status" value="1"/>
</dbReference>
<keyword evidence="1" id="KW-0560">Oxidoreductase</keyword>
<dbReference type="InterPro" id="IPR051457">
    <property type="entry name" value="2-oxoacid:Fd_oxidoreductase"/>
</dbReference>
<dbReference type="PANTHER" id="PTHR48084:SF4">
    <property type="entry name" value="2-OXOGLUTARATE OXIDOREDUCTASE SUBUNIT KORB"/>
    <property type="match status" value="1"/>
</dbReference>